<dbReference type="NCBIfam" id="TIGR02814">
    <property type="entry name" value="pfaD_fam"/>
    <property type="match status" value="1"/>
</dbReference>
<dbReference type="EMBL" id="JAPMOU010000012">
    <property type="protein sequence ID" value="MDE1462569.1"/>
    <property type="molecule type" value="Genomic_DNA"/>
</dbReference>
<dbReference type="Proteomes" id="UP001528823">
    <property type="component" value="Unassembled WGS sequence"/>
</dbReference>
<feature type="domain" description="[Acyl-carrier-protein] S-malonyltransferase-like inserted helical" evidence="1">
    <location>
        <begin position="336"/>
        <end position="415"/>
    </location>
</feature>
<dbReference type="Pfam" id="PF03060">
    <property type="entry name" value="NMO"/>
    <property type="match status" value="1"/>
</dbReference>
<dbReference type="InterPro" id="IPR013785">
    <property type="entry name" value="Aldolase_TIM"/>
</dbReference>
<proteinExistence type="predicted"/>
<evidence type="ECO:0000313" key="3">
    <source>
        <dbReference type="Proteomes" id="UP001528823"/>
    </source>
</evidence>
<keyword evidence="3" id="KW-1185">Reference proteome</keyword>
<gene>
    <name evidence="2" type="ORF">ORQ98_11370</name>
</gene>
<dbReference type="PANTHER" id="PTHR32332">
    <property type="entry name" value="2-NITROPROPANE DIOXYGENASE"/>
    <property type="match status" value="1"/>
</dbReference>
<dbReference type="Gene3D" id="3.20.20.70">
    <property type="entry name" value="Aldolase class I"/>
    <property type="match status" value="1"/>
</dbReference>
<dbReference type="InterPro" id="IPR014179">
    <property type="entry name" value="PfaD-like_TIM-barrel"/>
</dbReference>
<dbReference type="CDD" id="cd04742">
    <property type="entry name" value="NPD_FabD"/>
    <property type="match status" value="1"/>
</dbReference>
<accession>A0ABT5UBS6</accession>
<evidence type="ECO:0000313" key="2">
    <source>
        <dbReference type="EMBL" id="MDE1462569.1"/>
    </source>
</evidence>
<dbReference type="PANTHER" id="PTHR32332:SF20">
    <property type="entry name" value="2-NITROPROPANE DIOXYGENASE-LIKE PROTEIN"/>
    <property type="match status" value="1"/>
</dbReference>
<reference evidence="2 3" key="1">
    <citation type="submission" date="2022-11" db="EMBL/GenBank/DDBJ databases">
        <title>Spartinivicinus poritis sp. nov., isolated from scleractinian coral Porites lutea.</title>
        <authorList>
            <person name="Zhang G."/>
            <person name="Cai L."/>
            <person name="Wei Q."/>
        </authorList>
    </citation>
    <scope>NUCLEOTIDE SEQUENCE [LARGE SCALE GENOMIC DNA]</scope>
    <source>
        <strain evidence="2 3">A2-2</strain>
    </source>
</reference>
<comment type="caution">
    <text evidence="2">The sequence shown here is derived from an EMBL/GenBank/DDBJ whole genome shotgun (WGS) entry which is preliminary data.</text>
</comment>
<sequence length="469" mass="52119">MFDSNSVLGDFSTSKPLAITAGTLGSSQFKSDYGIRYAYLAGSMYKGIGSADLVIAMGKAGLLGYLGTGGMKLAQIESSINKIQSSLTDNQAYGLNLLYNPTLPDYEMLLVNLYLQHKIRHIEAAAYMRISPGLVRFRLNGLHRNKAGQVETQHRILAKVSRPEVAEAFMQPAPQAIVQQLVASQQITHTQAELSQYVPISDDICVEADSGGHTDQGIAYTLMPAMQFLRDQMMAKYRYRTPIRIGAAGGIGTPQAAAAAFILGADFILTGSINQCTVEADTSDAVKNLLQAINVQDTDYAPAGDMFELGAKVQVLKKGVFFPARANKLYSLYQQYDALESLDGKTQHLLQEKFFKRSFADVWAETKAYYLKANPQEIEQAERFPKHKMALVFKWYFIHSNRLAMQGSDEQKVDYQVHTGPALGAFNQWVKGTELEHWQKRHVAEIAEKIMHGTAEVLSNRFRQMVARH</sequence>
<dbReference type="SUPFAM" id="SSF51412">
    <property type="entry name" value="Inosine monophosphate dehydrogenase (IMPDH)"/>
    <property type="match status" value="1"/>
</dbReference>
<dbReference type="Pfam" id="PF21607">
    <property type="entry name" value="FabD_helical_ins"/>
    <property type="match status" value="1"/>
</dbReference>
<organism evidence="2 3">
    <name type="scientific">Spartinivicinus poritis</name>
    <dbReference type="NCBI Taxonomy" id="2994640"/>
    <lineage>
        <taxon>Bacteria</taxon>
        <taxon>Pseudomonadati</taxon>
        <taxon>Pseudomonadota</taxon>
        <taxon>Gammaproteobacteria</taxon>
        <taxon>Oceanospirillales</taxon>
        <taxon>Zooshikellaceae</taxon>
        <taxon>Spartinivicinus</taxon>
    </lineage>
</organism>
<name>A0ABT5UBS6_9GAMM</name>
<protein>
    <submittedName>
        <fullName evidence="2">PfaD family polyunsaturated fatty acid/polyketide biosynthesis protein</fullName>
    </submittedName>
</protein>
<dbReference type="InterPro" id="IPR049489">
    <property type="entry name" value="FabD-like_helical_ins"/>
</dbReference>
<evidence type="ECO:0000259" key="1">
    <source>
        <dbReference type="Pfam" id="PF21607"/>
    </source>
</evidence>
<dbReference type="RefSeq" id="WP_274688926.1">
    <property type="nucleotide sequence ID" value="NZ_JAPMOU010000012.1"/>
</dbReference>